<protein>
    <submittedName>
        <fullName evidence="1">Uncharacterized protein</fullName>
    </submittedName>
</protein>
<dbReference type="eggNOG" id="ENOG50335HP">
    <property type="taxonomic scope" value="Bacteria"/>
</dbReference>
<sequence length="302" mass="34038" precursor="true">MKYAPKFPSKVTFLFSTLFIAVLCICSAFNVTKKESNPQFISIQELMNSGKLEVSIKSLGGHQQECVAFVIKNLTGDTVLARIEPGRRLHCEDTTMQDIFLVKHKNVLVLPHENLMVNGYGFCCKSHHRSPVKQTAFSIGAMAPEGWQKLAKVIDENNFPVKAIQDAVWCLSNDHAISAITDKNPNSVELLRRTVAGIKGLEVPWYTVIYAQPETENQLFSNKHETVTGQINYHTNGNTIISIVVKNRKGQVLKTLIKSTSKSSGNHTYDLNLNVANWPTEEYLIYIYEDYSNLNTRVKFKL</sequence>
<reference evidence="1 2" key="1">
    <citation type="journal article" date="2011" name="Stand. Genomic Sci.">
        <title>Complete genome sequence of the gliding freshwater bacterium Fluviicola taffensis type strain (RW262).</title>
        <authorList>
            <person name="Woyke T."/>
            <person name="Chertkov O."/>
            <person name="Lapidus A."/>
            <person name="Nolan M."/>
            <person name="Lucas S."/>
            <person name="Del Rio T.G."/>
            <person name="Tice H."/>
            <person name="Cheng J.F."/>
            <person name="Tapia R."/>
            <person name="Han C."/>
            <person name="Goodwin L."/>
            <person name="Pitluck S."/>
            <person name="Liolios K."/>
            <person name="Pagani I."/>
            <person name="Ivanova N."/>
            <person name="Huntemann M."/>
            <person name="Mavromatis K."/>
            <person name="Mikhailova N."/>
            <person name="Pati A."/>
            <person name="Chen A."/>
            <person name="Palaniappan K."/>
            <person name="Land M."/>
            <person name="Hauser L."/>
            <person name="Brambilla E.M."/>
            <person name="Rohde M."/>
            <person name="Mwirichia R."/>
            <person name="Sikorski J."/>
            <person name="Tindall B.J."/>
            <person name="Goker M."/>
            <person name="Bristow J."/>
            <person name="Eisen J.A."/>
            <person name="Markowitz V."/>
            <person name="Hugenholtz P."/>
            <person name="Klenk H.P."/>
            <person name="Kyrpides N.C."/>
        </authorList>
    </citation>
    <scope>NUCLEOTIDE SEQUENCE [LARGE SCALE GENOMIC DNA]</scope>
    <source>
        <strain evidence="2">DSM 16823 / RW262 / RW262</strain>
    </source>
</reference>
<dbReference type="RefSeq" id="WP_013687953.1">
    <property type="nucleotide sequence ID" value="NC_015321.1"/>
</dbReference>
<keyword evidence="2" id="KW-1185">Reference proteome</keyword>
<reference evidence="2" key="2">
    <citation type="submission" date="2011-02" db="EMBL/GenBank/DDBJ databases">
        <title>The complete genome of Fluviicola taffensis DSM 16823.</title>
        <authorList>
            <consortium name="US DOE Joint Genome Institute (JGI-PGF)"/>
            <person name="Lucas S."/>
            <person name="Copeland A."/>
            <person name="Lapidus A."/>
            <person name="Bruce D."/>
            <person name="Goodwin L."/>
            <person name="Pitluck S."/>
            <person name="Kyrpides N."/>
            <person name="Mavromatis K."/>
            <person name="Ivanova N."/>
            <person name="Mikhailova N."/>
            <person name="Pagani I."/>
            <person name="Chertkov O."/>
            <person name="Detter J.C."/>
            <person name="Han C."/>
            <person name="Tapia R."/>
            <person name="Land M."/>
            <person name="Hauser L."/>
            <person name="Markowitz V."/>
            <person name="Cheng J.-F."/>
            <person name="Hugenholtz P."/>
            <person name="Woyke T."/>
            <person name="Wu D."/>
            <person name="Tindall B."/>
            <person name="Pomrenke H.G."/>
            <person name="Brambilla E."/>
            <person name="Klenk H.-P."/>
            <person name="Eisen J.A."/>
        </authorList>
    </citation>
    <scope>NUCLEOTIDE SEQUENCE [LARGE SCALE GENOMIC DNA]</scope>
    <source>
        <strain evidence="2">DSM 16823 / RW262 / RW262</strain>
    </source>
</reference>
<dbReference type="Proteomes" id="UP000007463">
    <property type="component" value="Chromosome"/>
</dbReference>
<name>F2I9K5_FLUTR</name>
<dbReference type="AlphaFoldDB" id="F2I9K5"/>
<dbReference type="EMBL" id="CP002542">
    <property type="protein sequence ID" value="AEA45186.1"/>
    <property type="molecule type" value="Genomic_DNA"/>
</dbReference>
<evidence type="ECO:0000313" key="2">
    <source>
        <dbReference type="Proteomes" id="UP000007463"/>
    </source>
</evidence>
<dbReference type="OrthoDB" id="1466905at2"/>
<dbReference type="HOGENOM" id="CLU_920556_0_0_10"/>
<dbReference type="KEGG" id="fte:Fluta_3213"/>
<dbReference type="STRING" id="755732.Fluta_3213"/>
<organism evidence="1 2">
    <name type="scientific">Fluviicola taffensis (strain DSM 16823 / NCIMB 13979 / RW262)</name>
    <dbReference type="NCBI Taxonomy" id="755732"/>
    <lineage>
        <taxon>Bacteria</taxon>
        <taxon>Pseudomonadati</taxon>
        <taxon>Bacteroidota</taxon>
        <taxon>Flavobacteriia</taxon>
        <taxon>Flavobacteriales</taxon>
        <taxon>Crocinitomicaceae</taxon>
        <taxon>Fluviicola</taxon>
    </lineage>
</organism>
<proteinExistence type="predicted"/>
<accession>F2I9K5</accession>
<evidence type="ECO:0000313" key="1">
    <source>
        <dbReference type="EMBL" id="AEA45186.1"/>
    </source>
</evidence>
<gene>
    <name evidence="1" type="ordered locus">Fluta_3213</name>
</gene>